<dbReference type="Proteomes" id="UP000077315">
    <property type="component" value="Unassembled WGS sequence"/>
</dbReference>
<sequence length="168" mass="19181">MNNGSETIVLSYPYSLSMINVSTNHGLTDKSIVRFYNDNYVFSVTLYEDDGSIGYSCNACTLTDADLLSLNERGIMYFQVKGECIFEASVDQNCFPAYLCKISLYSNNSYIELTLPSLNMNDKEVRLKANLKTAKKIFKIHEFIGDMVRTELGFLVRENYLKNRVLLQ</sequence>
<gene>
    <name evidence="1" type="ORF">PHYBLDRAFT_170798</name>
</gene>
<dbReference type="GeneID" id="28997337"/>
<dbReference type="AlphaFoldDB" id="A0A162U0X3"/>
<reference evidence="2" key="1">
    <citation type="submission" date="2015-06" db="EMBL/GenBank/DDBJ databases">
        <title>Expansion of signal transduction pathways in fungi by whole-genome duplication.</title>
        <authorList>
            <consortium name="DOE Joint Genome Institute"/>
            <person name="Corrochano L.M."/>
            <person name="Kuo A."/>
            <person name="Marcet-Houben M."/>
            <person name="Polaino S."/>
            <person name="Salamov A."/>
            <person name="Villalobos J.M."/>
            <person name="Alvarez M.I."/>
            <person name="Avalos J."/>
            <person name="Benito E.P."/>
            <person name="Benoit I."/>
            <person name="Burger G."/>
            <person name="Camino L.P."/>
            <person name="Canovas D."/>
            <person name="Cerda-Olmedo E."/>
            <person name="Cheng J.-F."/>
            <person name="Dominguez A."/>
            <person name="Elias M."/>
            <person name="Eslava A.P."/>
            <person name="Glaser F."/>
            <person name="Grimwood J."/>
            <person name="Gutierrez G."/>
            <person name="Heitman J."/>
            <person name="Henrissat B."/>
            <person name="Iturriaga E.A."/>
            <person name="Lang B.F."/>
            <person name="Lavin J.L."/>
            <person name="Lee S."/>
            <person name="Li W."/>
            <person name="Lindquist E."/>
            <person name="Lopez-Garcia S."/>
            <person name="Luque E.M."/>
            <person name="Marcos A.T."/>
            <person name="Martin J."/>
            <person name="McCluskey K."/>
            <person name="Medina H.R."/>
            <person name="Miralles-Duran A."/>
            <person name="Miyazaki A."/>
            <person name="Munoz-Torres E."/>
            <person name="Oguiza J.A."/>
            <person name="Ohm R."/>
            <person name="Olmedo M."/>
            <person name="Orejas M."/>
            <person name="Ortiz-Castellanos L."/>
            <person name="Pisabarro A.G."/>
            <person name="Rodriguez-Romero J."/>
            <person name="Ruiz-Herrera J."/>
            <person name="Ruiz-Vazquez R."/>
            <person name="Sanz C."/>
            <person name="Schackwitz W."/>
            <person name="Schmutz J."/>
            <person name="Shahriari M."/>
            <person name="Shelest E."/>
            <person name="Silva-Franco F."/>
            <person name="Soanes D."/>
            <person name="Syed K."/>
            <person name="Tagua V.G."/>
            <person name="Talbot N.J."/>
            <person name="Thon M."/>
            <person name="De vries R.P."/>
            <person name="Wiebenga A."/>
            <person name="Yadav J.S."/>
            <person name="Braun E.L."/>
            <person name="Baker S."/>
            <person name="Garre V."/>
            <person name="Horwitz B."/>
            <person name="Torres-Martinez S."/>
            <person name="Idnurm A."/>
            <person name="Herrera-Estrella A."/>
            <person name="Gabaldon T."/>
            <person name="Grigoriev I.V."/>
        </authorList>
    </citation>
    <scope>NUCLEOTIDE SEQUENCE [LARGE SCALE GENOMIC DNA]</scope>
    <source>
        <strain evidence="2">NRRL 1555(-)</strain>
    </source>
</reference>
<keyword evidence="2" id="KW-1185">Reference proteome</keyword>
<proteinExistence type="predicted"/>
<dbReference type="VEuPathDB" id="FungiDB:PHYBLDRAFT_170798"/>
<dbReference type="InParanoid" id="A0A162U0X3"/>
<protein>
    <submittedName>
        <fullName evidence="1">Uncharacterized protein</fullName>
    </submittedName>
</protein>
<name>A0A162U0X3_PHYB8</name>
<dbReference type="RefSeq" id="XP_018289473.1">
    <property type="nucleotide sequence ID" value="XM_018436431.1"/>
</dbReference>
<evidence type="ECO:0000313" key="1">
    <source>
        <dbReference type="EMBL" id="OAD71433.1"/>
    </source>
</evidence>
<dbReference type="EMBL" id="KV440986">
    <property type="protein sequence ID" value="OAD71433.1"/>
    <property type="molecule type" value="Genomic_DNA"/>
</dbReference>
<organism evidence="1 2">
    <name type="scientific">Phycomyces blakesleeanus (strain ATCC 8743b / DSM 1359 / FGSC 10004 / NBRC 33097 / NRRL 1555)</name>
    <dbReference type="NCBI Taxonomy" id="763407"/>
    <lineage>
        <taxon>Eukaryota</taxon>
        <taxon>Fungi</taxon>
        <taxon>Fungi incertae sedis</taxon>
        <taxon>Mucoromycota</taxon>
        <taxon>Mucoromycotina</taxon>
        <taxon>Mucoromycetes</taxon>
        <taxon>Mucorales</taxon>
        <taxon>Phycomycetaceae</taxon>
        <taxon>Phycomyces</taxon>
    </lineage>
</organism>
<evidence type="ECO:0000313" key="2">
    <source>
        <dbReference type="Proteomes" id="UP000077315"/>
    </source>
</evidence>
<accession>A0A162U0X3</accession>